<organism evidence="1 2">
    <name type="scientific">Flavihumibacter petaseus NBRC 106054</name>
    <dbReference type="NCBI Taxonomy" id="1220578"/>
    <lineage>
        <taxon>Bacteria</taxon>
        <taxon>Pseudomonadati</taxon>
        <taxon>Bacteroidota</taxon>
        <taxon>Chitinophagia</taxon>
        <taxon>Chitinophagales</taxon>
        <taxon>Chitinophagaceae</taxon>
        <taxon>Flavihumibacter</taxon>
    </lineage>
</organism>
<comment type="caution">
    <text evidence="1">The sequence shown here is derived from an EMBL/GenBank/DDBJ whole genome shotgun (WGS) entry which is preliminary data.</text>
</comment>
<name>A0A0E9MUF1_9BACT</name>
<accession>A0A0E9MUF1</accession>
<gene>
    <name evidence="1" type="ORF">FPE01S_01_03790</name>
</gene>
<evidence type="ECO:0008006" key="3">
    <source>
        <dbReference type="Google" id="ProtNLM"/>
    </source>
</evidence>
<dbReference type="AlphaFoldDB" id="A0A0E9MUF1"/>
<dbReference type="SUPFAM" id="SSF69360">
    <property type="entry name" value="Cell wall binding repeat"/>
    <property type="match status" value="2"/>
</dbReference>
<reference evidence="1 2" key="1">
    <citation type="submission" date="2015-04" db="EMBL/GenBank/DDBJ databases">
        <title>Whole genome shotgun sequence of Flavihumibacter petaseus NBRC 106054.</title>
        <authorList>
            <person name="Miyazawa S."/>
            <person name="Hosoyama A."/>
            <person name="Hashimoto M."/>
            <person name="Noguchi M."/>
            <person name="Tsuchikane K."/>
            <person name="Ohji S."/>
            <person name="Yamazoe A."/>
            <person name="Ichikawa N."/>
            <person name="Kimura A."/>
            <person name="Fujita N."/>
        </authorList>
    </citation>
    <scope>NUCLEOTIDE SEQUENCE [LARGE SCALE GENOMIC DNA]</scope>
    <source>
        <strain evidence="1 2">NBRC 106054</strain>
    </source>
</reference>
<sequence length="477" mass="53476">MIFKIALYLSLVVIPVRSFSQNMIAILATAERNKKLGCIDTTGREVIPIKYDDIGFWGNNLIPVNIGAKERNYLKSGGKWGYCNNKGVVAIPVQFNEAETFHEGIAAVRTGNKWGFIDTTGKIIIDPKYEKVRLFSEGRCAVSLNNKWGYINRKGEVVVNIEYGAADDYKKDVAAVFVGQLANEDWEDPQGNYCLINKNGERITEPIFQQIWKFSEGLAKVEIANSADKYATKKGFINTKGKMVVPAIYDKAEDFSEGLAVIGISSNIEAVRFSDSEYIFGYVNADGKEIIPARFDQAHSFINGKAVVGKGRKMHSMLILTDTTDNSIVNYQDHPKYALIDKQGKFLLDFEWGWLSPAGEKYYIAQRTKFNGSGVIDESGKTIVPFNYTNLESIGNNLFVANDGNHHEGEVQLISLDNKILFRSTSLAMPAPRYEFGLIHVRTNHLTKSGFIDTKGNWIIRDKYDMVWDFVPTSGNK</sequence>
<dbReference type="PANTHER" id="PTHR37841:SF1">
    <property type="entry name" value="DUF3298 DOMAIN-CONTAINING PROTEIN"/>
    <property type="match status" value="1"/>
</dbReference>
<dbReference type="Proteomes" id="UP000033121">
    <property type="component" value="Unassembled WGS sequence"/>
</dbReference>
<dbReference type="Pfam" id="PF14903">
    <property type="entry name" value="WG_beta_rep"/>
    <property type="match status" value="7"/>
</dbReference>
<evidence type="ECO:0000313" key="1">
    <source>
        <dbReference type="EMBL" id="GAO41367.1"/>
    </source>
</evidence>
<proteinExistence type="predicted"/>
<dbReference type="STRING" id="1220578.FPE01S_01_03790"/>
<dbReference type="EMBL" id="BBWV01000001">
    <property type="protein sequence ID" value="GAO41367.1"/>
    <property type="molecule type" value="Genomic_DNA"/>
</dbReference>
<dbReference type="PANTHER" id="PTHR37841">
    <property type="entry name" value="GLR2918 PROTEIN"/>
    <property type="match status" value="1"/>
</dbReference>
<protein>
    <recommendedName>
        <fullName evidence="3">WG repeat-containing protein</fullName>
    </recommendedName>
</protein>
<evidence type="ECO:0000313" key="2">
    <source>
        <dbReference type="Proteomes" id="UP000033121"/>
    </source>
</evidence>
<keyword evidence="2" id="KW-1185">Reference proteome</keyword>
<dbReference type="InterPro" id="IPR032774">
    <property type="entry name" value="WG_beta_rep"/>
</dbReference>